<feature type="domain" description="EGF-like" evidence="4">
    <location>
        <begin position="571"/>
        <end position="611"/>
    </location>
</feature>
<dbReference type="PANTHER" id="PTHR10742">
    <property type="entry name" value="FLAVIN MONOAMINE OXIDASE"/>
    <property type="match status" value="1"/>
</dbReference>
<feature type="region of interest" description="Disordered" evidence="2">
    <location>
        <begin position="783"/>
        <end position="824"/>
    </location>
</feature>
<protein>
    <recommendedName>
        <fullName evidence="4">EGF-like domain-containing protein</fullName>
    </recommendedName>
</protein>
<dbReference type="PROSITE" id="PS00022">
    <property type="entry name" value="EGF_1"/>
    <property type="match status" value="1"/>
</dbReference>
<evidence type="ECO:0000313" key="5">
    <source>
        <dbReference type="EMBL" id="KAK0409004.1"/>
    </source>
</evidence>
<evidence type="ECO:0000256" key="2">
    <source>
        <dbReference type="SAM" id="MobiDB-lite"/>
    </source>
</evidence>
<dbReference type="Pfam" id="PF01593">
    <property type="entry name" value="Amino_oxidase"/>
    <property type="match status" value="1"/>
</dbReference>
<keyword evidence="3" id="KW-0732">Signal</keyword>
<name>A0AA39HPB2_9BILA</name>
<dbReference type="SUPFAM" id="SSF51905">
    <property type="entry name" value="FAD/NAD(P)-binding domain"/>
    <property type="match status" value="1"/>
</dbReference>
<comment type="caution">
    <text evidence="1">Lacks conserved residue(s) required for the propagation of feature annotation.</text>
</comment>
<dbReference type="Gene3D" id="3.90.660.10">
    <property type="match status" value="1"/>
</dbReference>
<feature type="chain" id="PRO_5041337099" description="EGF-like domain-containing protein" evidence="3">
    <location>
        <begin position="25"/>
        <end position="832"/>
    </location>
</feature>
<dbReference type="InterPro" id="IPR050281">
    <property type="entry name" value="Flavin_monoamine_oxidase"/>
</dbReference>
<keyword evidence="1" id="KW-1015">Disulfide bond</keyword>
<dbReference type="Gene3D" id="3.50.50.60">
    <property type="entry name" value="FAD/NAD(P)-binding domain"/>
    <property type="match status" value="1"/>
</dbReference>
<evidence type="ECO:0000256" key="3">
    <source>
        <dbReference type="SAM" id="SignalP"/>
    </source>
</evidence>
<evidence type="ECO:0000256" key="1">
    <source>
        <dbReference type="PROSITE-ProRule" id="PRU00076"/>
    </source>
</evidence>
<dbReference type="EMBL" id="JAUCMV010000003">
    <property type="protein sequence ID" value="KAK0409004.1"/>
    <property type="molecule type" value="Genomic_DNA"/>
</dbReference>
<evidence type="ECO:0000259" key="4">
    <source>
        <dbReference type="PROSITE" id="PS50026"/>
    </source>
</evidence>
<dbReference type="AlphaFoldDB" id="A0AA39HPB2"/>
<accession>A0AA39HPB2</accession>
<gene>
    <name evidence="5" type="ORF">QR680_004288</name>
</gene>
<evidence type="ECO:0000313" key="6">
    <source>
        <dbReference type="Proteomes" id="UP001175271"/>
    </source>
</evidence>
<feature type="disulfide bond" evidence="1">
    <location>
        <begin position="582"/>
        <end position="599"/>
    </location>
</feature>
<feature type="disulfide bond" evidence="1">
    <location>
        <begin position="601"/>
        <end position="610"/>
    </location>
</feature>
<feature type="compositionally biased region" description="Polar residues" evidence="2">
    <location>
        <begin position="804"/>
        <end position="824"/>
    </location>
</feature>
<proteinExistence type="predicted"/>
<dbReference type="InterPro" id="IPR002937">
    <property type="entry name" value="Amino_oxidase"/>
</dbReference>
<dbReference type="SUPFAM" id="SSF54373">
    <property type="entry name" value="FAD-linked reductases, C-terminal domain"/>
    <property type="match status" value="1"/>
</dbReference>
<organism evidence="5 6">
    <name type="scientific">Steinernema hermaphroditum</name>
    <dbReference type="NCBI Taxonomy" id="289476"/>
    <lineage>
        <taxon>Eukaryota</taxon>
        <taxon>Metazoa</taxon>
        <taxon>Ecdysozoa</taxon>
        <taxon>Nematoda</taxon>
        <taxon>Chromadorea</taxon>
        <taxon>Rhabditida</taxon>
        <taxon>Tylenchina</taxon>
        <taxon>Panagrolaimomorpha</taxon>
        <taxon>Strongyloidoidea</taxon>
        <taxon>Steinernematidae</taxon>
        <taxon>Steinernema</taxon>
    </lineage>
</organism>
<dbReference type="GO" id="GO:0046592">
    <property type="term" value="F:polyamine oxidase activity"/>
    <property type="evidence" value="ECO:0007669"/>
    <property type="project" value="TreeGrafter"/>
</dbReference>
<feature type="compositionally biased region" description="Low complexity" evidence="2">
    <location>
        <begin position="791"/>
        <end position="803"/>
    </location>
</feature>
<keyword evidence="1" id="KW-0245">EGF-like domain</keyword>
<dbReference type="PROSITE" id="PS50026">
    <property type="entry name" value="EGF_3"/>
    <property type="match status" value="1"/>
</dbReference>
<dbReference type="Proteomes" id="UP001175271">
    <property type="component" value="Unassembled WGS sequence"/>
</dbReference>
<comment type="caution">
    <text evidence="5">The sequence shown here is derived from an EMBL/GenBank/DDBJ whole genome shotgun (WGS) entry which is preliminary data.</text>
</comment>
<dbReference type="InterPro" id="IPR000742">
    <property type="entry name" value="EGF"/>
</dbReference>
<dbReference type="PANTHER" id="PTHR10742:SF407">
    <property type="entry name" value="AMINE OXIDASE DOMAIN-CONTAINING PROTEIN"/>
    <property type="match status" value="1"/>
</dbReference>
<sequence>MATISISVSCIFITFISLISLSTGATHNVSIAVVGAGFAGLAAVGRLRELGFDDITVFEGSDRFGGRVHSIPFGQGRMQQGAQWVNGRNNSIYRIADKLGLIVGELADDSVFDDADIFAGTCGISEALVEEFYEFSGELEETYTEMVEKDESKYNVSIRELYENDFAKFLAQKQRSRKEVNQLDALSRFYKGYFEGEWGAFKDLAMANFDQWDDEENELKAYVLNATGYWGIAQYLKQFVSDEIIKYNHIVRRINYSADKTTLMVQNGSDLAPYPKRFDYVIVTSSLGHLKKHARSMFHPPLPHKKIEAIDALGFGNLLKVDLIYDAPWWTYNDSTITTLRIKGCSNSPYLMNHFHSFEPLEWADNVLIAWVSGDGPELIDAVADTTLSKMITFHLRESLQNANIPAPNEIVREHWVSNDLYLGAYSYITPRAASLPDEAYARMSRPVYSHRRPRVFFAGEATHPLMYQTTVGAYESGRREASRIHIDVLKRHFGRQPTSFGGQQTPFKGLVYIRDIAPRHSRCLQARSLFVQSDFAIGCSTMRSNLRWIFFVAFTALLVAADERRNNTIDGNVCRVGPNPCVHGRCLFAPFENDGFFCKCDDCFGGLHCEENVCEENKDVREIIPLNGNQKIGRIMFILVDFITGAIAVTCLVKERFSWGKTKQRVRENVSADSSQISRVSTYIHGATSSICGQMRLSVDGAKQKRASAMSSATLANVPSLTSVSVISTKPPKRLAWDEVEMRRHGLVDRFCRRPDNAEPKSVEVSVLEPPSTSEFSVMQTAMTQRNSGTTAHTSSTQNTTQVPNGQSLTTKTSEASTACMPTSQKLRFKC</sequence>
<reference evidence="5" key="1">
    <citation type="submission" date="2023-06" db="EMBL/GenBank/DDBJ databases">
        <title>Genomic analysis of the entomopathogenic nematode Steinernema hermaphroditum.</title>
        <authorList>
            <person name="Schwarz E.M."/>
            <person name="Heppert J.K."/>
            <person name="Baniya A."/>
            <person name="Schwartz H.T."/>
            <person name="Tan C.-H."/>
            <person name="Antoshechkin I."/>
            <person name="Sternberg P.W."/>
            <person name="Goodrich-Blair H."/>
            <person name="Dillman A.R."/>
        </authorList>
    </citation>
    <scope>NUCLEOTIDE SEQUENCE</scope>
    <source>
        <strain evidence="5">PS9179</strain>
        <tissue evidence="5">Whole animal</tissue>
    </source>
</reference>
<feature type="signal peptide" evidence="3">
    <location>
        <begin position="1"/>
        <end position="24"/>
    </location>
</feature>
<dbReference type="InterPro" id="IPR036188">
    <property type="entry name" value="FAD/NAD-bd_sf"/>
</dbReference>
<keyword evidence="6" id="KW-1185">Reference proteome</keyword>